<evidence type="ECO:0000256" key="4">
    <source>
        <dbReference type="ARBA" id="ARBA00022519"/>
    </source>
</evidence>
<feature type="transmembrane region" description="Helical" evidence="9">
    <location>
        <begin position="101"/>
        <end position="118"/>
    </location>
</feature>
<evidence type="ECO:0000256" key="7">
    <source>
        <dbReference type="ARBA" id="ARBA00023136"/>
    </source>
</evidence>
<evidence type="ECO:0000256" key="3">
    <source>
        <dbReference type="ARBA" id="ARBA00022475"/>
    </source>
</evidence>
<dbReference type="OrthoDB" id="2877624at2"/>
<organism evidence="11 12">
    <name type="scientific">Oceanibacterium hippocampi</name>
    <dbReference type="NCBI Taxonomy" id="745714"/>
    <lineage>
        <taxon>Bacteria</taxon>
        <taxon>Pseudomonadati</taxon>
        <taxon>Pseudomonadota</taxon>
        <taxon>Alphaproteobacteria</taxon>
        <taxon>Sneathiellales</taxon>
        <taxon>Sneathiellaceae</taxon>
        <taxon>Oceanibacterium</taxon>
    </lineage>
</organism>
<dbReference type="GO" id="GO:0015740">
    <property type="term" value="P:C4-dicarboxylate transport"/>
    <property type="evidence" value="ECO:0007669"/>
    <property type="project" value="TreeGrafter"/>
</dbReference>
<dbReference type="Pfam" id="PF04290">
    <property type="entry name" value="DctQ"/>
    <property type="match status" value="1"/>
</dbReference>
<feature type="transmembrane region" description="Helical" evidence="9">
    <location>
        <begin position="22"/>
        <end position="43"/>
    </location>
</feature>
<evidence type="ECO:0000256" key="8">
    <source>
        <dbReference type="ARBA" id="ARBA00038436"/>
    </source>
</evidence>
<keyword evidence="7 9" id="KW-0472">Membrane</keyword>
<evidence type="ECO:0000256" key="9">
    <source>
        <dbReference type="RuleBase" id="RU369079"/>
    </source>
</evidence>
<dbReference type="InterPro" id="IPR007387">
    <property type="entry name" value="TRAP_DctQ"/>
</dbReference>
<feature type="transmembrane region" description="Helical" evidence="9">
    <location>
        <begin position="138"/>
        <end position="165"/>
    </location>
</feature>
<dbReference type="AlphaFoldDB" id="A0A1Y5RYY7"/>
<evidence type="ECO:0000256" key="2">
    <source>
        <dbReference type="ARBA" id="ARBA00022448"/>
    </source>
</evidence>
<comment type="subcellular location">
    <subcellularLocation>
        <location evidence="1 9">Cell inner membrane</location>
        <topology evidence="1 9">Multi-pass membrane protein</topology>
    </subcellularLocation>
</comment>
<evidence type="ECO:0000256" key="1">
    <source>
        <dbReference type="ARBA" id="ARBA00004429"/>
    </source>
</evidence>
<sequence>MTTDRSVQPAVRPAAKIWLNRILGGLAAVILFAMMVLTFVDVIGRYFFNTPVEGGFEITELMLATLIFAGLPLVSATDGHIAVDIFEILIPNAVSRIKEALINLACAAMTGVLAWQLAIKTGETVGYGDVTAILHIPIWPVVAFMTATLVATALILVIRAGVVLFPRNR</sequence>
<comment type="similarity">
    <text evidence="8 9">Belongs to the TRAP transporter small permease family.</text>
</comment>
<feature type="domain" description="Tripartite ATP-independent periplasmic transporters DctQ component" evidence="10">
    <location>
        <begin position="34"/>
        <end position="159"/>
    </location>
</feature>
<dbReference type="RefSeq" id="WP_085882242.1">
    <property type="nucleotide sequence ID" value="NZ_FWFR01000001.1"/>
</dbReference>
<dbReference type="EMBL" id="FWFR01000001">
    <property type="protein sequence ID" value="SLN28908.1"/>
    <property type="molecule type" value="Genomic_DNA"/>
</dbReference>
<evidence type="ECO:0000256" key="5">
    <source>
        <dbReference type="ARBA" id="ARBA00022692"/>
    </source>
</evidence>
<proteinExistence type="inferred from homology"/>
<evidence type="ECO:0000313" key="11">
    <source>
        <dbReference type="EMBL" id="SLN28908.1"/>
    </source>
</evidence>
<evidence type="ECO:0000313" key="12">
    <source>
        <dbReference type="Proteomes" id="UP000193200"/>
    </source>
</evidence>
<comment type="function">
    <text evidence="9">Part of the tripartite ATP-independent periplasmic (TRAP) transport system.</text>
</comment>
<protein>
    <recommendedName>
        <fullName evidence="9">TRAP transporter small permease protein</fullName>
    </recommendedName>
</protein>
<dbReference type="GO" id="GO:0005886">
    <property type="term" value="C:plasma membrane"/>
    <property type="evidence" value="ECO:0007669"/>
    <property type="project" value="UniProtKB-SubCell"/>
</dbReference>
<reference evidence="11 12" key="1">
    <citation type="submission" date="2017-03" db="EMBL/GenBank/DDBJ databases">
        <authorList>
            <person name="Afonso C.L."/>
            <person name="Miller P.J."/>
            <person name="Scott M.A."/>
            <person name="Spackman E."/>
            <person name="Goraichik I."/>
            <person name="Dimitrov K.M."/>
            <person name="Suarez D.L."/>
            <person name="Swayne D.E."/>
        </authorList>
    </citation>
    <scope>NUCLEOTIDE SEQUENCE [LARGE SCALE GENOMIC DNA]</scope>
    <source>
        <strain evidence="11 12">CECT 7691</strain>
    </source>
</reference>
<keyword evidence="6 9" id="KW-1133">Transmembrane helix</keyword>
<accession>A0A1Y5RYY7</accession>
<name>A0A1Y5RYY7_9PROT</name>
<dbReference type="PANTHER" id="PTHR35011:SF10">
    <property type="entry name" value="TRAP TRANSPORTER SMALL PERMEASE PROTEIN"/>
    <property type="match status" value="1"/>
</dbReference>
<dbReference type="GO" id="GO:0022857">
    <property type="term" value="F:transmembrane transporter activity"/>
    <property type="evidence" value="ECO:0007669"/>
    <property type="project" value="UniProtKB-UniRule"/>
</dbReference>
<evidence type="ECO:0000256" key="6">
    <source>
        <dbReference type="ARBA" id="ARBA00022989"/>
    </source>
</evidence>
<dbReference type="PANTHER" id="PTHR35011">
    <property type="entry name" value="2,3-DIKETO-L-GULONATE TRAP TRANSPORTER SMALL PERMEASE PROTEIN YIAM"/>
    <property type="match status" value="1"/>
</dbReference>
<keyword evidence="12" id="KW-1185">Reference proteome</keyword>
<comment type="subunit">
    <text evidence="9">The complex comprises the extracytoplasmic solute receptor protein and the two transmembrane proteins.</text>
</comment>
<feature type="transmembrane region" description="Helical" evidence="9">
    <location>
        <begin position="63"/>
        <end position="89"/>
    </location>
</feature>
<keyword evidence="2 9" id="KW-0813">Transport</keyword>
<keyword evidence="3" id="KW-1003">Cell membrane</keyword>
<dbReference type="Proteomes" id="UP000193200">
    <property type="component" value="Unassembled WGS sequence"/>
</dbReference>
<gene>
    <name evidence="11" type="ORF">OCH7691_00967</name>
</gene>
<dbReference type="InParanoid" id="A0A1Y5RYY7"/>
<evidence type="ECO:0000259" key="10">
    <source>
        <dbReference type="Pfam" id="PF04290"/>
    </source>
</evidence>
<dbReference type="InterPro" id="IPR055348">
    <property type="entry name" value="DctQ"/>
</dbReference>
<keyword evidence="4 9" id="KW-0997">Cell inner membrane</keyword>
<keyword evidence="5 9" id="KW-0812">Transmembrane</keyword>